<evidence type="ECO:0000256" key="6">
    <source>
        <dbReference type="ARBA" id="ARBA00022448"/>
    </source>
</evidence>
<evidence type="ECO:0000256" key="3">
    <source>
        <dbReference type="ARBA" id="ARBA00008253"/>
    </source>
</evidence>
<comment type="subcellular location">
    <subcellularLocation>
        <location evidence="2">Mitochondrion inner membrane</location>
        <topology evidence="2">Single-pass membrane protein</topology>
    </subcellularLocation>
</comment>
<evidence type="ECO:0000256" key="17">
    <source>
        <dbReference type="SAM" id="Phobius"/>
    </source>
</evidence>
<evidence type="ECO:0000256" key="10">
    <source>
        <dbReference type="ARBA" id="ARBA00022982"/>
    </source>
</evidence>
<evidence type="ECO:0000256" key="16">
    <source>
        <dbReference type="ARBA" id="ARBA00032035"/>
    </source>
</evidence>
<evidence type="ECO:0000256" key="14">
    <source>
        <dbReference type="ARBA" id="ARBA00023136"/>
    </source>
</evidence>
<keyword evidence="8 17" id="KW-0812">Transmembrane</keyword>
<dbReference type="PANTHER" id="PTHR15221:SF0">
    <property type="entry name" value="NADH DEHYDROGENASE [UBIQUINONE] 1 ALPHA SUBCOMPLEX SUBUNIT 3"/>
    <property type="match status" value="1"/>
</dbReference>
<dbReference type="AlphaFoldDB" id="A0A673UEH3"/>
<keyword evidence="10" id="KW-0249">Electron transport</keyword>
<evidence type="ECO:0000313" key="18">
    <source>
        <dbReference type="Ensembl" id="ENSSSUP00005019712.1"/>
    </source>
</evidence>
<evidence type="ECO:0000256" key="9">
    <source>
        <dbReference type="ARBA" id="ARBA00022792"/>
    </source>
</evidence>
<evidence type="ECO:0000256" key="1">
    <source>
        <dbReference type="ARBA" id="ARBA00003195"/>
    </source>
</evidence>
<proteinExistence type="inferred from homology"/>
<evidence type="ECO:0000256" key="15">
    <source>
        <dbReference type="ARBA" id="ARBA00031425"/>
    </source>
</evidence>
<feature type="transmembrane region" description="Helical" evidence="17">
    <location>
        <begin position="20"/>
        <end position="44"/>
    </location>
</feature>
<keyword evidence="7" id="KW-0679">Respiratory chain</keyword>
<dbReference type="GO" id="GO:0005743">
    <property type="term" value="C:mitochondrial inner membrane"/>
    <property type="evidence" value="ECO:0007669"/>
    <property type="project" value="UniProtKB-SubCell"/>
</dbReference>
<accession>A0A673UEH3</accession>
<evidence type="ECO:0000313" key="19">
    <source>
        <dbReference type="Proteomes" id="UP000472268"/>
    </source>
</evidence>
<reference evidence="18 19" key="1">
    <citation type="submission" date="2019-05" db="EMBL/GenBank/DDBJ databases">
        <title>A Chromosome-scale Meerkat (S. suricatta) Genome Assembly.</title>
        <authorList>
            <person name="Dudchenko O."/>
            <person name="Lieberman Aiden E."/>
            <person name="Tung J."/>
            <person name="Barreiro L.B."/>
            <person name="Clutton-Brock T.H."/>
        </authorList>
    </citation>
    <scope>NUCLEOTIDE SEQUENCE [LARGE SCALE GENOMIC DNA]</scope>
</reference>
<evidence type="ECO:0000256" key="4">
    <source>
        <dbReference type="ARBA" id="ARBA00011533"/>
    </source>
</evidence>
<keyword evidence="9" id="KW-0999">Mitochondrion inner membrane</keyword>
<organism evidence="18 19">
    <name type="scientific">Suricata suricatta</name>
    <name type="common">Meerkat</name>
    <dbReference type="NCBI Taxonomy" id="37032"/>
    <lineage>
        <taxon>Eukaryota</taxon>
        <taxon>Metazoa</taxon>
        <taxon>Chordata</taxon>
        <taxon>Craniata</taxon>
        <taxon>Vertebrata</taxon>
        <taxon>Euteleostomi</taxon>
        <taxon>Mammalia</taxon>
        <taxon>Eutheria</taxon>
        <taxon>Laurasiatheria</taxon>
        <taxon>Carnivora</taxon>
        <taxon>Feliformia</taxon>
        <taxon>Herpestidae</taxon>
        <taxon>Suricata</taxon>
    </lineage>
</organism>
<evidence type="ECO:0000256" key="2">
    <source>
        <dbReference type="ARBA" id="ARBA00004434"/>
    </source>
</evidence>
<comment type="function">
    <text evidence="1">Accessory subunit of the mitochondrial membrane respiratory chain NADH dehydrogenase (Complex I), that is believed not to be involved in catalysis. Complex I functions in the transfer of electrons from NADH to the respiratory chain. The immediate electron acceptor for the enzyme is believed to be ubiquinone.</text>
</comment>
<keyword evidence="6" id="KW-0813">Transport</keyword>
<dbReference type="Pfam" id="PF14987">
    <property type="entry name" value="NADHdh_A3"/>
    <property type="match status" value="1"/>
</dbReference>
<comment type="similarity">
    <text evidence="3">Belongs to the complex I NDUFA3 subunit family.</text>
</comment>
<keyword evidence="14 17" id="KW-0472">Membrane</keyword>
<dbReference type="InterPro" id="IPR026626">
    <property type="entry name" value="NDUFA3"/>
</dbReference>
<keyword evidence="12" id="KW-0007">Acetylation</keyword>
<sequence>MNFWFHNSWYLYLGQFLNSISDLVLVMSFIIGGLAIILPALSLFTKYPTMINRAMLYNYPCSSQVHSLILITYFTHPLTLE</sequence>
<dbReference type="Ensembl" id="ENSSSUT00005022555.1">
    <property type="protein sequence ID" value="ENSSSUP00005019712.1"/>
    <property type="gene ID" value="ENSSSUG00005012783.1"/>
</dbReference>
<dbReference type="GO" id="GO:0045271">
    <property type="term" value="C:respiratory chain complex I"/>
    <property type="evidence" value="ECO:0007669"/>
    <property type="project" value="InterPro"/>
</dbReference>
<name>A0A673UEH3_SURSU</name>
<keyword evidence="13" id="KW-0496">Mitochondrion</keyword>
<keyword evidence="19" id="KW-1185">Reference proteome</keyword>
<evidence type="ECO:0000256" key="5">
    <source>
        <dbReference type="ARBA" id="ARBA00016391"/>
    </source>
</evidence>
<keyword evidence="11 17" id="KW-1133">Transmembrane helix</keyword>
<evidence type="ECO:0000256" key="11">
    <source>
        <dbReference type="ARBA" id="ARBA00022989"/>
    </source>
</evidence>
<reference evidence="18" key="2">
    <citation type="submission" date="2025-08" db="UniProtKB">
        <authorList>
            <consortium name="Ensembl"/>
        </authorList>
    </citation>
    <scope>IDENTIFICATION</scope>
</reference>
<dbReference type="Proteomes" id="UP000472268">
    <property type="component" value="Chromosome 4"/>
</dbReference>
<evidence type="ECO:0000256" key="13">
    <source>
        <dbReference type="ARBA" id="ARBA00023128"/>
    </source>
</evidence>
<reference evidence="18" key="3">
    <citation type="submission" date="2025-09" db="UniProtKB">
        <authorList>
            <consortium name="Ensembl"/>
        </authorList>
    </citation>
    <scope>IDENTIFICATION</scope>
</reference>
<evidence type="ECO:0000256" key="12">
    <source>
        <dbReference type="ARBA" id="ARBA00022990"/>
    </source>
</evidence>
<dbReference type="PANTHER" id="PTHR15221">
    <property type="entry name" value="NADH DEHYDROGENASE [UBIQUINONE] 1 ALPHA SUBCOMPLEX SUBUNIT 3"/>
    <property type="match status" value="1"/>
</dbReference>
<protein>
    <recommendedName>
        <fullName evidence="5">NADH dehydrogenase [ubiquinone] 1 alpha subcomplex subunit 3</fullName>
    </recommendedName>
    <alternativeName>
        <fullName evidence="15">Complex I-B9</fullName>
    </alternativeName>
    <alternativeName>
        <fullName evidence="16">NADH-ubiquinone oxidoreductase B9 subunit</fullName>
    </alternativeName>
</protein>
<comment type="subunit">
    <text evidence="4">Complex I is composed of 45 different subunits.</text>
</comment>
<evidence type="ECO:0000256" key="7">
    <source>
        <dbReference type="ARBA" id="ARBA00022660"/>
    </source>
</evidence>
<evidence type="ECO:0000256" key="8">
    <source>
        <dbReference type="ARBA" id="ARBA00022692"/>
    </source>
</evidence>